<evidence type="ECO:0000256" key="1">
    <source>
        <dbReference type="ARBA" id="ARBA00004970"/>
    </source>
</evidence>
<keyword evidence="6 8" id="KW-0368">Histidine biosynthesis</keyword>
<dbReference type="EMBL" id="SOCE01000002">
    <property type="protein sequence ID" value="TDU83575.1"/>
    <property type="molecule type" value="Genomic_DNA"/>
</dbReference>
<comment type="catalytic activity">
    <reaction evidence="7 8">
        <text>L-histidinol phosphate + H2O = L-histidinol + phosphate</text>
        <dbReference type="Rhea" id="RHEA:14465"/>
        <dbReference type="ChEBI" id="CHEBI:15377"/>
        <dbReference type="ChEBI" id="CHEBI:43474"/>
        <dbReference type="ChEBI" id="CHEBI:57699"/>
        <dbReference type="ChEBI" id="CHEBI:57980"/>
        <dbReference type="EC" id="3.1.3.15"/>
    </reaction>
</comment>
<dbReference type="PANTHER" id="PTHR21039:SF0">
    <property type="entry name" value="HISTIDINOL-PHOSPHATASE"/>
    <property type="match status" value="1"/>
</dbReference>
<keyword evidence="4 8" id="KW-0028">Amino-acid biosynthesis</keyword>
<evidence type="ECO:0000256" key="6">
    <source>
        <dbReference type="ARBA" id="ARBA00023102"/>
    </source>
</evidence>
<proteinExistence type="inferred from homology"/>
<evidence type="ECO:0000256" key="8">
    <source>
        <dbReference type="RuleBase" id="RU366003"/>
    </source>
</evidence>
<dbReference type="OrthoDB" id="6637113at2"/>
<dbReference type="GO" id="GO:0000105">
    <property type="term" value="P:L-histidine biosynthetic process"/>
    <property type="evidence" value="ECO:0007669"/>
    <property type="project" value="UniProtKB-UniRule"/>
</dbReference>
<evidence type="ECO:0000313" key="10">
    <source>
        <dbReference type="EMBL" id="TDU83575.1"/>
    </source>
</evidence>
<keyword evidence="5 8" id="KW-0378">Hydrolase</keyword>
<dbReference type="GO" id="GO:0005737">
    <property type="term" value="C:cytoplasm"/>
    <property type="evidence" value="ECO:0007669"/>
    <property type="project" value="TreeGrafter"/>
</dbReference>
<feature type="domain" description="PHP" evidence="9">
    <location>
        <begin position="6"/>
        <end position="213"/>
    </location>
</feature>
<reference evidence="10 11" key="1">
    <citation type="submission" date="2019-03" db="EMBL/GenBank/DDBJ databases">
        <title>Genomic Encyclopedia of Type Strains, Phase III (KMG-III): the genomes of soil and plant-associated and newly described type strains.</title>
        <authorList>
            <person name="Whitman W."/>
        </authorList>
    </citation>
    <scope>NUCLEOTIDE SEQUENCE [LARGE SCALE GENOMIC DNA]</scope>
    <source>
        <strain evidence="10 11">VKM Ac-2575</strain>
    </source>
</reference>
<dbReference type="InterPro" id="IPR010140">
    <property type="entry name" value="Histidinol_P_phosphatase_HisJ"/>
</dbReference>
<evidence type="ECO:0000259" key="9">
    <source>
        <dbReference type="Pfam" id="PF02811"/>
    </source>
</evidence>
<protein>
    <recommendedName>
        <fullName evidence="3 8">Histidinol-phosphatase</fullName>
        <shortName evidence="8">HolPase</shortName>
        <ecNumber evidence="3 8">3.1.3.15</ecNumber>
    </recommendedName>
</protein>
<evidence type="ECO:0000256" key="4">
    <source>
        <dbReference type="ARBA" id="ARBA00022605"/>
    </source>
</evidence>
<dbReference type="GO" id="GO:0004401">
    <property type="term" value="F:histidinol-phosphatase activity"/>
    <property type="evidence" value="ECO:0007669"/>
    <property type="project" value="UniProtKB-UniRule"/>
</dbReference>
<dbReference type="EC" id="3.1.3.15" evidence="3 8"/>
<dbReference type="Gene3D" id="3.20.20.140">
    <property type="entry name" value="Metal-dependent hydrolases"/>
    <property type="match status" value="1"/>
</dbReference>
<dbReference type="SUPFAM" id="SSF89550">
    <property type="entry name" value="PHP domain-like"/>
    <property type="match status" value="1"/>
</dbReference>
<dbReference type="Pfam" id="PF02811">
    <property type="entry name" value="PHP"/>
    <property type="match status" value="1"/>
</dbReference>
<evidence type="ECO:0000256" key="2">
    <source>
        <dbReference type="ARBA" id="ARBA00009152"/>
    </source>
</evidence>
<evidence type="ECO:0000256" key="3">
    <source>
        <dbReference type="ARBA" id="ARBA00013085"/>
    </source>
</evidence>
<dbReference type="Proteomes" id="UP000295151">
    <property type="component" value="Unassembled WGS sequence"/>
</dbReference>
<accession>A0A4R7SX63</accession>
<sequence>MTLPADGHVHSEWSWDADRGAMEATCARAVELGVPAVSFTEHVDFTPFRAGFLVENFGHLVTDGILLAPVLDVAGYQESVARCRAKFPELRILAGMEVGQPHLHVSEVAELLAQGTFERVIGSLHCLLDGDEFAEPWELFPHRPADEVFREYLAEIPRMVSGSEAFEVFAHIDYPVRSWPGGSDAFEPGDFEDELRHALSALAAGERVLEINTRVPLHPTILRWWRECGGRRVTFGSDAHTPDALGLGLADAAALAESAGFQPDRNPEDPWTTAN</sequence>
<comment type="caution">
    <text evidence="10">The sequence shown here is derived from an EMBL/GenBank/DDBJ whole genome shotgun (WGS) entry which is preliminary data.</text>
</comment>
<evidence type="ECO:0000313" key="11">
    <source>
        <dbReference type="Proteomes" id="UP000295151"/>
    </source>
</evidence>
<evidence type="ECO:0000256" key="7">
    <source>
        <dbReference type="ARBA" id="ARBA00049158"/>
    </source>
</evidence>
<comment type="similarity">
    <text evidence="2 8">Belongs to the PHP hydrolase family. HisK subfamily.</text>
</comment>
<gene>
    <name evidence="10" type="ORF">EV138_6039</name>
</gene>
<dbReference type="AlphaFoldDB" id="A0A4R7SX63"/>
<dbReference type="UniPathway" id="UPA00031">
    <property type="reaction ID" value="UER00013"/>
</dbReference>
<name>A0A4R7SX63_9ACTN</name>
<dbReference type="RefSeq" id="WP_133984535.1">
    <property type="nucleotide sequence ID" value="NZ_SOCE01000002.1"/>
</dbReference>
<organism evidence="10 11">
    <name type="scientific">Kribbella voronezhensis</name>
    <dbReference type="NCBI Taxonomy" id="2512212"/>
    <lineage>
        <taxon>Bacteria</taxon>
        <taxon>Bacillati</taxon>
        <taxon>Actinomycetota</taxon>
        <taxon>Actinomycetes</taxon>
        <taxon>Propionibacteriales</taxon>
        <taxon>Kribbellaceae</taxon>
        <taxon>Kribbella</taxon>
    </lineage>
</organism>
<dbReference type="InterPro" id="IPR004013">
    <property type="entry name" value="PHP_dom"/>
</dbReference>
<dbReference type="InterPro" id="IPR016195">
    <property type="entry name" value="Pol/histidinol_Pase-like"/>
</dbReference>
<comment type="pathway">
    <text evidence="1 8">Amino-acid biosynthesis; L-histidine biosynthesis; L-histidine from 5-phospho-alpha-D-ribose 1-diphosphate: step 8/9.</text>
</comment>
<dbReference type="PANTHER" id="PTHR21039">
    <property type="entry name" value="HISTIDINOL PHOSPHATASE-RELATED"/>
    <property type="match status" value="1"/>
</dbReference>
<keyword evidence="11" id="KW-1185">Reference proteome</keyword>
<evidence type="ECO:0000256" key="5">
    <source>
        <dbReference type="ARBA" id="ARBA00022801"/>
    </source>
</evidence>